<organism evidence="1">
    <name type="scientific">Thermodesulforhabdus norvegica</name>
    <dbReference type="NCBI Taxonomy" id="39841"/>
    <lineage>
        <taxon>Bacteria</taxon>
        <taxon>Pseudomonadati</taxon>
        <taxon>Thermodesulfobacteriota</taxon>
        <taxon>Syntrophobacteria</taxon>
        <taxon>Syntrophobacterales</taxon>
        <taxon>Thermodesulforhabdaceae</taxon>
        <taxon>Thermodesulforhabdus</taxon>
    </lineage>
</organism>
<accession>A0A7C1AMA7</accession>
<name>A0A7C1AMA7_9BACT</name>
<sequence>MTVTPAEFGEVIYLLAFAILELLGNTFRLLTLNSVSVVDVWNVTYHAASFGYWVANSFVGEGGGLGVASQNVSAMKHFTNLVSYIGGNVEVIFGNETGQEGLSAAMREFSNSINETFSLRFFETAKLGAKALVRLMGQISSAFG</sequence>
<dbReference type="AlphaFoldDB" id="A0A7C1AMA7"/>
<reference evidence="1" key="1">
    <citation type="journal article" date="2020" name="mSystems">
        <title>Genome- and Community-Level Interaction Insights into Carbon Utilization and Element Cycling Functions of Hydrothermarchaeota in Hydrothermal Sediment.</title>
        <authorList>
            <person name="Zhou Z."/>
            <person name="Liu Y."/>
            <person name="Xu W."/>
            <person name="Pan J."/>
            <person name="Luo Z.H."/>
            <person name="Li M."/>
        </authorList>
    </citation>
    <scope>NUCLEOTIDE SEQUENCE [LARGE SCALE GENOMIC DNA]</scope>
    <source>
        <strain evidence="1">HyVt-19</strain>
    </source>
</reference>
<gene>
    <name evidence="1" type="ORF">ENG14_05840</name>
</gene>
<protein>
    <submittedName>
        <fullName evidence="1">Uncharacterized protein</fullName>
    </submittedName>
</protein>
<proteinExistence type="predicted"/>
<evidence type="ECO:0000313" key="1">
    <source>
        <dbReference type="EMBL" id="HDL90407.1"/>
    </source>
</evidence>
<dbReference type="EMBL" id="DQZW01000274">
    <property type="protein sequence ID" value="HDL90407.1"/>
    <property type="molecule type" value="Genomic_DNA"/>
</dbReference>
<comment type="caution">
    <text evidence="1">The sequence shown here is derived from an EMBL/GenBank/DDBJ whole genome shotgun (WGS) entry which is preliminary data.</text>
</comment>
<dbReference type="Proteomes" id="UP000886355">
    <property type="component" value="Unassembled WGS sequence"/>
</dbReference>